<feature type="binding site" evidence="5">
    <location>
        <position position="311"/>
    </location>
    <ligand>
        <name>S-adenosyl-L-methionine</name>
        <dbReference type="ChEBI" id="CHEBI:59789"/>
    </ligand>
</feature>
<dbReference type="PANTHER" id="PTHR22807">
    <property type="entry name" value="NOP2 YEAST -RELATED NOL1/NOP2/FMU SUN DOMAIN-CONTAINING"/>
    <property type="match status" value="1"/>
</dbReference>
<gene>
    <name evidence="7" type="primary">rsmB</name>
    <name evidence="7" type="ORF">STSP2_03561</name>
</gene>
<accession>A0A1U9NRC3</accession>
<dbReference type="InterPro" id="IPR006027">
    <property type="entry name" value="NusB_RsmB_TIM44"/>
</dbReference>
<evidence type="ECO:0000256" key="2">
    <source>
        <dbReference type="ARBA" id="ARBA00022679"/>
    </source>
</evidence>
<dbReference type="EC" id="2.1.1.176" evidence="7"/>
<dbReference type="KEGG" id="alus:STSP2_03561"/>
<sequence length="466" mass="50719">MGDSGKVSARAVALLVLGKFDPAAGDASEVLYRYIGRTEGRGQATDIVFGVIRHRKTIDHLLALIGNVQAKRVQKRLMNVLRIGVYELVFAAETAEYAIVNEAVELARTRGGRRQAGFVNAVLRNVGRAIAERKCGADEADKLDFVPVSARWGCRFKRDVLPDEAEGAGRYLGLKYSLPGWLAGKWAEQFGRETAERICLGSNRKPGVWIRPNRLKTTLRELCSRFGEAGVEFDLWLERDMLRLRGGVSVPELPGYDEGLFSVQDPTAAKVGEIVGPKAGEVVLDMCAAPGGKTTHMAELMGDEGLVIASDVDTERLGMVVENCQRLGISAVKAVDIHKMGEAVEKAGGADRVLVDVPCSNTGVMARRCEVRLRINHEKAASLAGVQYGILTEASKYVKQGGAICYSTCSIMDEENCAIVRRFLEEHEGWSIESEELTLPGVGICGEDVSGDHDGGYACLLRRYQC</sequence>
<dbReference type="PROSITE" id="PS51686">
    <property type="entry name" value="SAM_MT_RSMB_NOP"/>
    <property type="match status" value="1"/>
</dbReference>
<dbReference type="PANTHER" id="PTHR22807:SF53">
    <property type="entry name" value="RIBOSOMAL RNA SMALL SUBUNIT METHYLTRANSFERASE B-RELATED"/>
    <property type="match status" value="1"/>
</dbReference>
<feature type="binding site" evidence="5">
    <location>
        <begin position="287"/>
        <end position="293"/>
    </location>
    <ligand>
        <name>S-adenosyl-L-methionine</name>
        <dbReference type="ChEBI" id="CHEBI:59789"/>
    </ligand>
</feature>
<dbReference type="RefSeq" id="WP_146663949.1">
    <property type="nucleotide sequence ID" value="NZ_CP019791.1"/>
</dbReference>
<evidence type="ECO:0000256" key="5">
    <source>
        <dbReference type="PROSITE-ProRule" id="PRU01023"/>
    </source>
</evidence>
<dbReference type="InterPro" id="IPR023267">
    <property type="entry name" value="RCMT"/>
</dbReference>
<organism evidence="7 8">
    <name type="scientific">Anaerohalosphaera lusitana</name>
    <dbReference type="NCBI Taxonomy" id="1936003"/>
    <lineage>
        <taxon>Bacteria</taxon>
        <taxon>Pseudomonadati</taxon>
        <taxon>Planctomycetota</taxon>
        <taxon>Phycisphaerae</taxon>
        <taxon>Sedimentisphaerales</taxon>
        <taxon>Anaerohalosphaeraceae</taxon>
        <taxon>Anaerohalosphaera</taxon>
    </lineage>
</organism>
<proteinExistence type="inferred from homology"/>
<dbReference type="PRINTS" id="PR02008">
    <property type="entry name" value="RCMTFAMILY"/>
</dbReference>
<dbReference type="GO" id="GO:0008173">
    <property type="term" value="F:RNA methyltransferase activity"/>
    <property type="evidence" value="ECO:0007669"/>
    <property type="project" value="InterPro"/>
</dbReference>
<dbReference type="InterPro" id="IPR029063">
    <property type="entry name" value="SAM-dependent_MTases_sf"/>
</dbReference>
<dbReference type="Proteomes" id="UP000189674">
    <property type="component" value="Chromosome"/>
</dbReference>
<evidence type="ECO:0000256" key="1">
    <source>
        <dbReference type="ARBA" id="ARBA00022603"/>
    </source>
</evidence>
<dbReference type="GO" id="GO:0003723">
    <property type="term" value="F:RNA binding"/>
    <property type="evidence" value="ECO:0007669"/>
    <property type="project" value="UniProtKB-UniRule"/>
</dbReference>
<dbReference type="InterPro" id="IPR049560">
    <property type="entry name" value="MeTrfase_RsmB-F_NOP2_cat"/>
</dbReference>
<dbReference type="Pfam" id="PF01189">
    <property type="entry name" value="Methyltr_RsmB-F"/>
    <property type="match status" value="1"/>
</dbReference>
<keyword evidence="4 5" id="KW-0694">RNA-binding</keyword>
<reference evidence="8" key="1">
    <citation type="submission" date="2017-02" db="EMBL/GenBank/DDBJ databases">
        <title>Comparative genomics and description of representatives of a novel lineage of planctomycetes thriving in anoxic sediments.</title>
        <authorList>
            <person name="Spring S."/>
            <person name="Bunk B."/>
            <person name="Sproer C."/>
        </authorList>
    </citation>
    <scope>NUCLEOTIDE SEQUENCE [LARGE SCALE GENOMIC DNA]</scope>
    <source>
        <strain evidence="8">ST-NAGAB-D1</strain>
    </source>
</reference>
<feature type="active site" description="Nucleophile" evidence="5">
    <location>
        <position position="409"/>
    </location>
</feature>
<comment type="similarity">
    <text evidence="5">Belongs to the class I-like SAM-binding methyltransferase superfamily. RsmB/NOP family.</text>
</comment>
<dbReference type="Pfam" id="PF01029">
    <property type="entry name" value="NusB"/>
    <property type="match status" value="1"/>
</dbReference>
<evidence type="ECO:0000256" key="3">
    <source>
        <dbReference type="ARBA" id="ARBA00022691"/>
    </source>
</evidence>
<dbReference type="Gene3D" id="3.30.70.1170">
    <property type="entry name" value="Sun protein, domain 3"/>
    <property type="match status" value="1"/>
</dbReference>
<evidence type="ECO:0000259" key="6">
    <source>
        <dbReference type="PROSITE" id="PS51686"/>
    </source>
</evidence>
<feature type="binding site" evidence="5">
    <location>
        <position position="356"/>
    </location>
    <ligand>
        <name>S-adenosyl-L-methionine</name>
        <dbReference type="ChEBI" id="CHEBI:59789"/>
    </ligand>
</feature>
<feature type="domain" description="SAM-dependent MTase RsmB/NOP-type" evidence="6">
    <location>
        <begin position="198"/>
        <end position="464"/>
    </location>
</feature>
<name>A0A1U9NRC3_9BACT</name>
<dbReference type="SUPFAM" id="SSF48013">
    <property type="entry name" value="NusB-like"/>
    <property type="match status" value="1"/>
</dbReference>
<dbReference type="Gene3D" id="1.10.940.10">
    <property type="entry name" value="NusB-like"/>
    <property type="match status" value="1"/>
</dbReference>
<protein>
    <submittedName>
        <fullName evidence="7">Ribosomal RNA small subunit methyltransferase B</fullName>
        <ecNumber evidence="7">2.1.1.176</ecNumber>
    </submittedName>
</protein>
<dbReference type="GO" id="GO:0006355">
    <property type="term" value="P:regulation of DNA-templated transcription"/>
    <property type="evidence" value="ECO:0007669"/>
    <property type="project" value="InterPro"/>
</dbReference>
<keyword evidence="2 5" id="KW-0808">Transferase</keyword>
<dbReference type="EMBL" id="CP019791">
    <property type="protein sequence ID" value="AQT70355.1"/>
    <property type="molecule type" value="Genomic_DNA"/>
</dbReference>
<dbReference type="InterPro" id="IPR054728">
    <property type="entry name" value="RsmB-like_ferredoxin"/>
</dbReference>
<evidence type="ECO:0000313" key="8">
    <source>
        <dbReference type="Proteomes" id="UP000189674"/>
    </source>
</evidence>
<evidence type="ECO:0000313" key="7">
    <source>
        <dbReference type="EMBL" id="AQT70355.1"/>
    </source>
</evidence>
<keyword evidence="1 5" id="KW-0489">Methyltransferase</keyword>
<feature type="binding site" evidence="5">
    <location>
        <position position="336"/>
    </location>
    <ligand>
        <name>S-adenosyl-L-methionine</name>
        <dbReference type="ChEBI" id="CHEBI:59789"/>
    </ligand>
</feature>
<dbReference type="AlphaFoldDB" id="A0A1U9NRC3"/>
<dbReference type="STRING" id="1936003.STSP2_03561"/>
<dbReference type="InterPro" id="IPR001678">
    <property type="entry name" value="MeTrfase_RsmB-F_NOP2_dom"/>
</dbReference>
<dbReference type="SUPFAM" id="SSF53335">
    <property type="entry name" value="S-adenosyl-L-methionine-dependent methyltransferases"/>
    <property type="match status" value="1"/>
</dbReference>
<dbReference type="Pfam" id="PF22458">
    <property type="entry name" value="RsmF-B_ferredox"/>
    <property type="match status" value="1"/>
</dbReference>
<dbReference type="GO" id="GO:0001510">
    <property type="term" value="P:RNA methylation"/>
    <property type="evidence" value="ECO:0007669"/>
    <property type="project" value="InterPro"/>
</dbReference>
<keyword evidence="8" id="KW-1185">Reference proteome</keyword>
<dbReference type="InterPro" id="IPR035926">
    <property type="entry name" value="NusB-like_sf"/>
</dbReference>
<evidence type="ECO:0000256" key="4">
    <source>
        <dbReference type="ARBA" id="ARBA00022884"/>
    </source>
</evidence>
<dbReference type="OrthoDB" id="9810297at2"/>
<dbReference type="Gene3D" id="3.40.50.150">
    <property type="entry name" value="Vaccinia Virus protein VP39"/>
    <property type="match status" value="1"/>
</dbReference>
<keyword evidence="3 5" id="KW-0949">S-adenosyl-L-methionine</keyword>